<reference evidence="3" key="1">
    <citation type="journal article" date="2017" name="Nat. Microbiol.">
        <title>Global analysis of biosynthetic gene clusters reveals vast potential of secondary metabolite production in Penicillium species.</title>
        <authorList>
            <person name="Nielsen J.C."/>
            <person name="Grijseels S."/>
            <person name="Prigent S."/>
            <person name="Ji B."/>
            <person name="Dainat J."/>
            <person name="Nielsen K.F."/>
            <person name="Frisvad J.C."/>
            <person name="Workman M."/>
            <person name="Nielsen J."/>
        </authorList>
    </citation>
    <scope>NUCLEOTIDE SEQUENCE [LARGE SCALE GENOMIC DNA]</scope>
    <source>
        <strain evidence="3">IBT 14082</strain>
    </source>
</reference>
<dbReference type="OrthoDB" id="2993351at2759"/>
<proteinExistence type="predicted"/>
<sequence>MAEALAMLHWIAGIDANDVEFVLAPCNGNDGATINNVLGRHSMWMLDFDLCRNMTMDENGVGKAVKAFWRNDPSYPRPEKALWHNSESNTLVPVMSAWGFVTFKKGQSNDFCRDYLLNKWKPGTPKSSLKVQKSVPGV</sequence>
<comment type="caution">
    <text evidence="2">The sequence shown here is derived from an EMBL/GenBank/DDBJ whole genome shotgun (WGS) entry which is preliminary data.</text>
</comment>
<organism evidence="2 3">
    <name type="scientific">Penicillium flavigenum</name>
    <dbReference type="NCBI Taxonomy" id="254877"/>
    <lineage>
        <taxon>Eukaryota</taxon>
        <taxon>Fungi</taxon>
        <taxon>Dikarya</taxon>
        <taxon>Ascomycota</taxon>
        <taxon>Pezizomycotina</taxon>
        <taxon>Eurotiomycetes</taxon>
        <taxon>Eurotiomycetidae</taxon>
        <taxon>Eurotiales</taxon>
        <taxon>Aspergillaceae</taxon>
        <taxon>Penicillium</taxon>
    </lineage>
</organism>
<gene>
    <name evidence="2" type="ORF">PENFLA_c031G00161</name>
</gene>
<dbReference type="PANTHER" id="PTHR40780:SF3">
    <property type="entry name" value="DUF3669 DOMAIN-CONTAINING PROTEIN"/>
    <property type="match status" value="1"/>
</dbReference>
<dbReference type="AlphaFoldDB" id="A0A1V6SPB2"/>
<accession>A0A1V6SPB2</accession>
<dbReference type="EMBL" id="MLQL01000031">
    <property type="protein sequence ID" value="OQE15524.1"/>
    <property type="molecule type" value="Genomic_DNA"/>
</dbReference>
<dbReference type="PANTHER" id="PTHR40780">
    <property type="entry name" value="DUF3669 DOMAIN-CONTAINING PROTEIN"/>
    <property type="match status" value="1"/>
</dbReference>
<dbReference type="Proteomes" id="UP000191342">
    <property type="component" value="Unassembled WGS sequence"/>
</dbReference>
<evidence type="ECO:0000313" key="2">
    <source>
        <dbReference type="EMBL" id="OQE15524.1"/>
    </source>
</evidence>
<dbReference type="InterPro" id="IPR022137">
    <property type="entry name" value="Znf_prot_DUF3669"/>
</dbReference>
<name>A0A1V6SPB2_9EURO</name>
<dbReference type="Pfam" id="PF12417">
    <property type="entry name" value="DUF3669"/>
    <property type="match status" value="1"/>
</dbReference>
<evidence type="ECO:0000313" key="3">
    <source>
        <dbReference type="Proteomes" id="UP000191342"/>
    </source>
</evidence>
<feature type="domain" description="DUF3669" evidence="1">
    <location>
        <begin position="43"/>
        <end position="80"/>
    </location>
</feature>
<evidence type="ECO:0000259" key="1">
    <source>
        <dbReference type="Pfam" id="PF12417"/>
    </source>
</evidence>
<protein>
    <recommendedName>
        <fullName evidence="1">DUF3669 domain-containing protein</fullName>
    </recommendedName>
</protein>
<keyword evidence="3" id="KW-1185">Reference proteome</keyword>